<evidence type="ECO:0000256" key="5">
    <source>
        <dbReference type="ARBA" id="ARBA00010122"/>
    </source>
</evidence>
<evidence type="ECO:0000256" key="7">
    <source>
        <dbReference type="ARBA" id="ARBA00022741"/>
    </source>
</evidence>
<feature type="binding site" evidence="13">
    <location>
        <begin position="6"/>
        <end position="9"/>
    </location>
    <ligand>
        <name>ATP</name>
        <dbReference type="ChEBI" id="CHEBI:30616"/>
    </ligand>
</feature>
<dbReference type="InterPro" id="IPR002912">
    <property type="entry name" value="ACT_dom"/>
</dbReference>
<dbReference type="Pfam" id="PF00696">
    <property type="entry name" value="AA_kinase"/>
    <property type="match status" value="1"/>
</dbReference>
<keyword evidence="11" id="KW-0457">Lysine biosynthesis</keyword>
<dbReference type="InterPro" id="IPR001341">
    <property type="entry name" value="Asp_kinase"/>
</dbReference>
<evidence type="ECO:0000256" key="8">
    <source>
        <dbReference type="ARBA" id="ARBA00022777"/>
    </source>
</evidence>
<keyword evidence="10" id="KW-0220">Diaminopimelate biosynthesis</keyword>
<feature type="binding site" evidence="13">
    <location>
        <begin position="206"/>
        <end position="207"/>
    </location>
    <ligand>
        <name>ATP</name>
        <dbReference type="ChEBI" id="CHEBI:30616"/>
    </ligand>
</feature>
<organism evidence="17 18">
    <name type="scientific">Candidatus Faecousia excrementigallinarum</name>
    <dbReference type="NCBI Taxonomy" id="2840806"/>
    <lineage>
        <taxon>Bacteria</taxon>
        <taxon>Bacillati</taxon>
        <taxon>Bacillota</taxon>
        <taxon>Clostridia</taxon>
        <taxon>Eubacteriales</taxon>
        <taxon>Oscillospiraceae</taxon>
        <taxon>Faecousia</taxon>
    </lineage>
</organism>
<dbReference type="Proteomes" id="UP000886796">
    <property type="component" value="Unassembled WGS sequence"/>
</dbReference>
<sequence>MLKVTKFGGSSMADAGQYRKVRDIILSDPERRVVVVSAAGKRNKNDHKITDLLYLCYAHVQYGVNCDSVFDMIRSRYLEIRDELGVKLDLEREFAALKQRLEEKSISQDALVSRGEYFSAKLMAAYLDFQFIDAVDWVKFHMDGTVDKATSYQALRSLATGKGVVTPGFYGLMSDGHIRTFSRGGSDITGALAAAALDADVYENWTDVSGILMADPRIVDNPLPIPEVTYDELRELSYSGAQVLHEGTIFPVREKNIPLNIRNTNDPQHPGTMIKESFDTPADPDRFITGITGKKDFTIISMSKRGMSNEVGVLRRMLSVLERHNISVDYAPNGIDNVSVVVSTESVASSLYAILGEIQQELQPDSLQVHDQIAVVAAVGRQMASRPGVSGKLFAALGKAGINIRTINQGPDELNIIFGVDNRDFAEAIRVLYNSFVK</sequence>
<dbReference type="PANTHER" id="PTHR21499:SF67">
    <property type="entry name" value="ASPARTOKINASE 3"/>
    <property type="match status" value="1"/>
</dbReference>
<dbReference type="InterPro" id="IPR005260">
    <property type="entry name" value="Asp_kin_monofn"/>
</dbReference>
<evidence type="ECO:0000256" key="14">
    <source>
        <dbReference type="RuleBase" id="RU003448"/>
    </source>
</evidence>
<dbReference type="PANTHER" id="PTHR21499">
    <property type="entry name" value="ASPARTATE KINASE"/>
    <property type="match status" value="1"/>
</dbReference>
<accession>A0A9D0Z523</accession>
<feature type="binding site" evidence="13">
    <location>
        <position position="116"/>
    </location>
    <ligand>
        <name>substrate</name>
    </ligand>
</feature>
<comment type="similarity">
    <text evidence="5 14">Belongs to the aspartokinase family.</text>
</comment>
<evidence type="ECO:0000313" key="18">
    <source>
        <dbReference type="Proteomes" id="UP000886796"/>
    </source>
</evidence>
<gene>
    <name evidence="17" type="ORF">IAB74_06150</name>
</gene>
<keyword evidence="7 13" id="KW-0547">Nucleotide-binding</keyword>
<evidence type="ECO:0000313" key="17">
    <source>
        <dbReference type="EMBL" id="HIQ68070.1"/>
    </source>
</evidence>
<comment type="pathway">
    <text evidence="2 15">Amino-acid biosynthesis; L-lysine biosynthesis via DAP pathway; (S)-tetrahydrodipicolinate from L-aspartate: step 1/4.</text>
</comment>
<keyword evidence="6 14" id="KW-0808">Transferase</keyword>
<dbReference type="GO" id="GO:0004072">
    <property type="term" value="F:aspartate kinase activity"/>
    <property type="evidence" value="ECO:0007669"/>
    <property type="project" value="UniProtKB-EC"/>
</dbReference>
<comment type="pathway">
    <text evidence="3 15">Amino-acid biosynthesis; L-methionine biosynthesis via de novo pathway; L-homoserine from L-aspartate: step 1/3.</text>
</comment>
<name>A0A9D0Z523_9FIRM</name>
<evidence type="ECO:0000256" key="6">
    <source>
        <dbReference type="ARBA" id="ARBA00022679"/>
    </source>
</evidence>
<dbReference type="PROSITE" id="PS51671">
    <property type="entry name" value="ACT"/>
    <property type="match status" value="1"/>
</dbReference>
<proteinExistence type="inferred from homology"/>
<dbReference type="InterPro" id="IPR045865">
    <property type="entry name" value="ACT-like_dom_sf"/>
</dbReference>
<dbReference type="GO" id="GO:0009089">
    <property type="term" value="P:lysine biosynthetic process via diaminopimelate"/>
    <property type="evidence" value="ECO:0007669"/>
    <property type="project" value="InterPro"/>
</dbReference>
<comment type="caution">
    <text evidence="17">The sequence shown here is derived from an EMBL/GenBank/DDBJ whole genome shotgun (WGS) entry which is preliminary data.</text>
</comment>
<dbReference type="Pfam" id="PF22468">
    <property type="entry name" value="ACT_9"/>
    <property type="match status" value="1"/>
</dbReference>
<dbReference type="PROSITE" id="PS00324">
    <property type="entry name" value="ASPARTOKINASE"/>
    <property type="match status" value="1"/>
</dbReference>
<evidence type="ECO:0000256" key="12">
    <source>
        <dbReference type="ARBA" id="ARBA00047872"/>
    </source>
</evidence>
<dbReference type="EC" id="2.7.2.4" evidence="14"/>
<dbReference type="InterPro" id="IPR001048">
    <property type="entry name" value="Asp/Glu/Uridylate_kinase"/>
</dbReference>
<keyword evidence="8 14" id="KW-0418">Kinase</keyword>
<dbReference type="FunFam" id="3.30.2130.10:FF:000001">
    <property type="entry name" value="Bifunctional aspartokinase/homoserine dehydrogenase"/>
    <property type="match status" value="1"/>
</dbReference>
<evidence type="ECO:0000256" key="3">
    <source>
        <dbReference type="ARBA" id="ARBA00004986"/>
    </source>
</evidence>
<dbReference type="NCBIfam" id="TIGR00657">
    <property type="entry name" value="asp_kinases"/>
    <property type="match status" value="1"/>
</dbReference>
<comment type="function">
    <text evidence="1">Catalyzes the phosphorylation of the beta-carboxyl group of aspartic acid with ATP to yield 4-phospho-L-aspartate, which is involved in the branched biosynthetic pathway leading to the biosynthesis of amino acids threonine, isoleucine and methionine.</text>
</comment>
<dbReference type="GO" id="GO:0009090">
    <property type="term" value="P:homoserine biosynthetic process"/>
    <property type="evidence" value="ECO:0007669"/>
    <property type="project" value="TreeGrafter"/>
</dbReference>
<evidence type="ECO:0000256" key="13">
    <source>
        <dbReference type="PIRSR" id="PIRSR000726-1"/>
    </source>
</evidence>
<evidence type="ECO:0000259" key="16">
    <source>
        <dbReference type="PROSITE" id="PS51671"/>
    </source>
</evidence>
<evidence type="ECO:0000256" key="2">
    <source>
        <dbReference type="ARBA" id="ARBA00004766"/>
    </source>
</evidence>
<evidence type="ECO:0000256" key="4">
    <source>
        <dbReference type="ARBA" id="ARBA00005139"/>
    </source>
</evidence>
<evidence type="ECO:0000256" key="1">
    <source>
        <dbReference type="ARBA" id="ARBA00003121"/>
    </source>
</evidence>
<dbReference type="PIRSF" id="PIRSF000726">
    <property type="entry name" value="Asp_kin"/>
    <property type="match status" value="1"/>
</dbReference>
<feature type="domain" description="ACT" evidence="16">
    <location>
        <begin position="378"/>
        <end position="438"/>
    </location>
</feature>
<dbReference type="GO" id="GO:0005524">
    <property type="term" value="F:ATP binding"/>
    <property type="evidence" value="ECO:0007669"/>
    <property type="project" value="UniProtKB-KW"/>
</dbReference>
<dbReference type="SUPFAM" id="SSF55021">
    <property type="entry name" value="ACT-like"/>
    <property type="match status" value="2"/>
</dbReference>
<dbReference type="EMBL" id="DVFK01000084">
    <property type="protein sequence ID" value="HIQ68070.1"/>
    <property type="molecule type" value="Genomic_DNA"/>
</dbReference>
<keyword evidence="9 13" id="KW-0067">ATP-binding</keyword>
<reference evidence="17" key="1">
    <citation type="submission" date="2020-10" db="EMBL/GenBank/DDBJ databases">
        <authorList>
            <person name="Gilroy R."/>
        </authorList>
    </citation>
    <scope>NUCLEOTIDE SEQUENCE</scope>
    <source>
        <strain evidence="17">13361</strain>
    </source>
</reference>
<evidence type="ECO:0000256" key="15">
    <source>
        <dbReference type="RuleBase" id="RU004249"/>
    </source>
</evidence>
<dbReference type="GO" id="GO:0005829">
    <property type="term" value="C:cytosol"/>
    <property type="evidence" value="ECO:0007669"/>
    <property type="project" value="TreeGrafter"/>
</dbReference>
<dbReference type="AlphaFoldDB" id="A0A9D0Z523"/>
<dbReference type="SUPFAM" id="SSF53633">
    <property type="entry name" value="Carbamate kinase-like"/>
    <property type="match status" value="1"/>
</dbReference>
<dbReference type="Gene3D" id="3.30.2130.10">
    <property type="entry name" value="VC0802-like"/>
    <property type="match status" value="1"/>
</dbReference>
<evidence type="ECO:0000256" key="11">
    <source>
        <dbReference type="ARBA" id="ARBA00023154"/>
    </source>
</evidence>
<dbReference type="Gene3D" id="3.40.1160.10">
    <property type="entry name" value="Acetylglutamate kinase-like"/>
    <property type="match status" value="1"/>
</dbReference>
<protein>
    <recommendedName>
        <fullName evidence="14">Aspartokinase</fullName>
        <ecNumber evidence="14">2.7.2.4</ecNumber>
    </recommendedName>
</protein>
<dbReference type="GO" id="GO:0019877">
    <property type="term" value="P:diaminopimelate biosynthetic process"/>
    <property type="evidence" value="ECO:0007669"/>
    <property type="project" value="UniProtKB-KW"/>
</dbReference>
<evidence type="ECO:0000256" key="9">
    <source>
        <dbReference type="ARBA" id="ARBA00022840"/>
    </source>
</evidence>
<reference evidence="17" key="2">
    <citation type="journal article" date="2021" name="PeerJ">
        <title>Extensive microbial diversity within the chicken gut microbiome revealed by metagenomics and culture.</title>
        <authorList>
            <person name="Gilroy R."/>
            <person name="Ravi A."/>
            <person name="Getino M."/>
            <person name="Pursley I."/>
            <person name="Horton D.L."/>
            <person name="Alikhan N.F."/>
            <person name="Baker D."/>
            <person name="Gharbi K."/>
            <person name="Hall N."/>
            <person name="Watson M."/>
            <person name="Adriaenssens E.M."/>
            <person name="Foster-Nyarko E."/>
            <person name="Jarju S."/>
            <person name="Secka A."/>
            <person name="Antonio M."/>
            <person name="Oren A."/>
            <person name="Chaudhuri R.R."/>
            <person name="La Ragione R."/>
            <person name="Hildebrand F."/>
            <person name="Pallen M.J."/>
        </authorList>
    </citation>
    <scope>NUCLEOTIDE SEQUENCE</scope>
    <source>
        <strain evidence="17">13361</strain>
    </source>
</reference>
<feature type="binding site" evidence="13">
    <location>
        <position position="50"/>
    </location>
    <ligand>
        <name>substrate</name>
    </ligand>
</feature>
<dbReference type="NCBIfam" id="NF006540">
    <property type="entry name" value="PRK09034.1"/>
    <property type="match status" value="1"/>
</dbReference>
<dbReference type="InterPro" id="IPR054352">
    <property type="entry name" value="ACT_Aspartokinase"/>
</dbReference>
<dbReference type="InterPro" id="IPR018042">
    <property type="entry name" value="Aspartate_kinase_CS"/>
</dbReference>
<feature type="binding site" evidence="13">
    <location>
        <position position="217"/>
    </location>
    <ligand>
        <name>ATP</name>
        <dbReference type="ChEBI" id="CHEBI:30616"/>
    </ligand>
</feature>
<dbReference type="InterPro" id="IPR036393">
    <property type="entry name" value="AceGlu_kinase-like_sf"/>
</dbReference>
<keyword evidence="15" id="KW-0028">Amino-acid biosynthesis</keyword>
<evidence type="ECO:0000256" key="10">
    <source>
        <dbReference type="ARBA" id="ARBA00022915"/>
    </source>
</evidence>
<comment type="catalytic activity">
    <reaction evidence="12 14">
        <text>L-aspartate + ATP = 4-phospho-L-aspartate + ADP</text>
        <dbReference type="Rhea" id="RHEA:23776"/>
        <dbReference type="ChEBI" id="CHEBI:29991"/>
        <dbReference type="ChEBI" id="CHEBI:30616"/>
        <dbReference type="ChEBI" id="CHEBI:57535"/>
        <dbReference type="ChEBI" id="CHEBI:456216"/>
        <dbReference type="EC" id="2.7.2.4"/>
    </reaction>
</comment>
<comment type="pathway">
    <text evidence="4 15">Amino-acid biosynthesis; L-threonine biosynthesis; L-threonine from L-aspartate: step 1/5.</text>
</comment>